<dbReference type="AlphaFoldDB" id="A0A177BA56"/>
<organism evidence="1 2">
    <name type="scientific">Intoshia linei</name>
    <dbReference type="NCBI Taxonomy" id="1819745"/>
    <lineage>
        <taxon>Eukaryota</taxon>
        <taxon>Metazoa</taxon>
        <taxon>Spiralia</taxon>
        <taxon>Lophotrochozoa</taxon>
        <taxon>Mesozoa</taxon>
        <taxon>Orthonectida</taxon>
        <taxon>Rhopaluridae</taxon>
        <taxon>Intoshia</taxon>
    </lineage>
</organism>
<keyword evidence="2" id="KW-1185">Reference proteome</keyword>
<evidence type="ECO:0000313" key="2">
    <source>
        <dbReference type="Proteomes" id="UP000078046"/>
    </source>
</evidence>
<evidence type="ECO:0000313" key="1">
    <source>
        <dbReference type="EMBL" id="OAF71198.1"/>
    </source>
</evidence>
<sequence length="95" mass="10783">MSDEQIDVKPTLKIQLPLPQFSRSGIKTCEKLIRIWSESSPAAQTDQVKLIIFNFEISLQDLLLEDELPINVDKLITQVKQIEGLTAQSRCDSIE</sequence>
<accession>A0A177BA56</accession>
<comment type="caution">
    <text evidence="1">The sequence shown here is derived from an EMBL/GenBank/DDBJ whole genome shotgun (WGS) entry which is preliminary data.</text>
</comment>
<proteinExistence type="predicted"/>
<dbReference type="Proteomes" id="UP000078046">
    <property type="component" value="Unassembled WGS sequence"/>
</dbReference>
<name>A0A177BA56_9BILA</name>
<dbReference type="EMBL" id="LWCA01000071">
    <property type="protein sequence ID" value="OAF71198.1"/>
    <property type="molecule type" value="Genomic_DNA"/>
</dbReference>
<reference evidence="1 2" key="1">
    <citation type="submission" date="2016-04" db="EMBL/GenBank/DDBJ databases">
        <title>The genome of Intoshia linei affirms orthonectids as highly simplified spiralians.</title>
        <authorList>
            <person name="Mikhailov K.V."/>
            <person name="Slusarev G.S."/>
            <person name="Nikitin M.A."/>
            <person name="Logacheva M.D."/>
            <person name="Penin A."/>
            <person name="Aleoshin V."/>
            <person name="Panchin Y.V."/>
        </authorList>
    </citation>
    <scope>NUCLEOTIDE SEQUENCE [LARGE SCALE GENOMIC DNA]</scope>
    <source>
        <strain evidence="1">Intl2013</strain>
        <tissue evidence="1">Whole animal</tissue>
    </source>
</reference>
<gene>
    <name evidence="1" type="ORF">A3Q56_01047</name>
</gene>
<protein>
    <submittedName>
        <fullName evidence="1">Uncharacterized protein</fullName>
    </submittedName>
</protein>